<organism evidence="2 3">
    <name type="scientific">Halorhodospira halochloris</name>
    <name type="common">Ectothiorhodospira halochloris</name>
    <dbReference type="NCBI Taxonomy" id="1052"/>
    <lineage>
        <taxon>Bacteria</taxon>
        <taxon>Pseudomonadati</taxon>
        <taxon>Pseudomonadota</taxon>
        <taxon>Gammaproteobacteria</taxon>
        <taxon>Chromatiales</taxon>
        <taxon>Ectothiorhodospiraceae</taxon>
        <taxon>Halorhodospira</taxon>
    </lineage>
</organism>
<keyword evidence="3" id="KW-1185">Reference proteome</keyword>
<reference evidence="2" key="1">
    <citation type="submission" date="2016-02" db="EMBL/GenBank/DDBJ databases">
        <title>Halorhodospira halochloris DSM-1059 complete genome, version 2.</title>
        <authorList>
            <person name="Tsukatani Y."/>
        </authorList>
    </citation>
    <scope>NUCLEOTIDE SEQUENCE</scope>
    <source>
        <strain evidence="2">DSM 1059</strain>
    </source>
</reference>
<gene>
    <name evidence="2" type="ORF">HH1059_11790</name>
</gene>
<dbReference type="EMBL" id="AP017372">
    <property type="protein sequence ID" value="BBE11050.1"/>
    <property type="molecule type" value="Genomic_DNA"/>
</dbReference>
<evidence type="ECO:0000313" key="3">
    <source>
        <dbReference type="Proteomes" id="UP000218890"/>
    </source>
</evidence>
<dbReference type="Gene3D" id="3.20.20.450">
    <property type="entry name" value="EAL domain"/>
    <property type="match status" value="1"/>
</dbReference>
<dbReference type="InterPro" id="IPR001633">
    <property type="entry name" value="EAL_dom"/>
</dbReference>
<name>A0A2Z6EZG3_HALHR</name>
<dbReference type="KEGG" id="hhk:HH1059_11790"/>
<proteinExistence type="predicted"/>
<dbReference type="SUPFAM" id="SSF141868">
    <property type="entry name" value="EAL domain-like"/>
    <property type="match status" value="1"/>
</dbReference>
<evidence type="ECO:0000259" key="1">
    <source>
        <dbReference type="PROSITE" id="PS50883"/>
    </source>
</evidence>
<accession>A0A2Z6EZG3</accession>
<dbReference type="PROSITE" id="PS50883">
    <property type="entry name" value="EAL"/>
    <property type="match status" value="1"/>
</dbReference>
<evidence type="ECO:0000313" key="2">
    <source>
        <dbReference type="EMBL" id="BBE11050.1"/>
    </source>
</evidence>
<dbReference type="InterPro" id="IPR035919">
    <property type="entry name" value="EAL_sf"/>
</dbReference>
<sequence>MVLEGVETEHQALTALYPDVDFVQGFFFARPISTPRVATDLKSRL</sequence>
<dbReference type="Proteomes" id="UP000218890">
    <property type="component" value="Chromosome"/>
</dbReference>
<dbReference type="AlphaFoldDB" id="A0A2Z6EZG3"/>
<protein>
    <recommendedName>
        <fullName evidence="1">EAL domain-containing protein</fullName>
    </recommendedName>
</protein>
<feature type="domain" description="EAL" evidence="1">
    <location>
        <begin position="1"/>
        <end position="45"/>
    </location>
</feature>